<protein>
    <recommendedName>
        <fullName evidence="2">Phage head-tail adaptor</fullName>
    </recommendedName>
</protein>
<accession>A0A0F9ST96</accession>
<dbReference type="Pfam" id="PF05521">
    <property type="entry name" value="Phage_HCP"/>
    <property type="match status" value="1"/>
</dbReference>
<organism evidence="1">
    <name type="scientific">marine sediment metagenome</name>
    <dbReference type="NCBI Taxonomy" id="412755"/>
    <lineage>
        <taxon>unclassified sequences</taxon>
        <taxon>metagenomes</taxon>
        <taxon>ecological metagenomes</taxon>
    </lineage>
</organism>
<sequence length="112" mass="12253">MSVLEMNRRLVLEKPARQDDGAGGFQQSWVPVGVIWAHVAARRGREAVQGGVSVSRVDFVVTVRGAPTGSPARPVPQQRFRDGSRVFHIKSVAEQDAQGRYLICLAKEETAV</sequence>
<gene>
    <name evidence="1" type="ORF">LCGC14_0814350</name>
</gene>
<dbReference type="EMBL" id="LAZR01002256">
    <property type="protein sequence ID" value="KKN32388.1"/>
    <property type="molecule type" value="Genomic_DNA"/>
</dbReference>
<dbReference type="AlphaFoldDB" id="A0A0F9ST96"/>
<dbReference type="InterPro" id="IPR008767">
    <property type="entry name" value="Phage_SPP1_head-tail_adaptor"/>
</dbReference>
<evidence type="ECO:0000313" key="1">
    <source>
        <dbReference type="EMBL" id="KKN32388.1"/>
    </source>
</evidence>
<name>A0A0F9ST96_9ZZZZ</name>
<proteinExistence type="predicted"/>
<dbReference type="Gene3D" id="2.40.10.270">
    <property type="entry name" value="Bacteriophage SPP1 head-tail adaptor protein"/>
    <property type="match status" value="1"/>
</dbReference>
<evidence type="ECO:0008006" key="2">
    <source>
        <dbReference type="Google" id="ProtNLM"/>
    </source>
</evidence>
<reference evidence="1" key="1">
    <citation type="journal article" date="2015" name="Nature">
        <title>Complex archaea that bridge the gap between prokaryotes and eukaryotes.</title>
        <authorList>
            <person name="Spang A."/>
            <person name="Saw J.H."/>
            <person name="Jorgensen S.L."/>
            <person name="Zaremba-Niedzwiedzka K."/>
            <person name="Martijn J."/>
            <person name="Lind A.E."/>
            <person name="van Eijk R."/>
            <person name="Schleper C."/>
            <person name="Guy L."/>
            <person name="Ettema T.J."/>
        </authorList>
    </citation>
    <scope>NUCLEOTIDE SEQUENCE</scope>
</reference>
<comment type="caution">
    <text evidence="1">The sequence shown here is derived from an EMBL/GenBank/DDBJ whole genome shotgun (WGS) entry which is preliminary data.</text>
</comment>
<dbReference type="InterPro" id="IPR038666">
    <property type="entry name" value="SSP1_head-tail_sf"/>
</dbReference>